<dbReference type="Proteomes" id="UP001174936">
    <property type="component" value="Unassembled WGS sequence"/>
</dbReference>
<name>A0AA40D027_9PEZI</name>
<evidence type="ECO:0000313" key="2">
    <source>
        <dbReference type="Proteomes" id="UP001174936"/>
    </source>
</evidence>
<comment type="caution">
    <text evidence="1">The sequence shown here is derived from an EMBL/GenBank/DDBJ whole genome shotgun (WGS) entry which is preliminary data.</text>
</comment>
<proteinExistence type="predicted"/>
<accession>A0AA40D027</accession>
<evidence type="ECO:0000313" key="1">
    <source>
        <dbReference type="EMBL" id="KAK0655369.1"/>
    </source>
</evidence>
<keyword evidence="2" id="KW-1185">Reference proteome</keyword>
<reference evidence="1" key="1">
    <citation type="submission" date="2023-06" db="EMBL/GenBank/DDBJ databases">
        <title>Genome-scale phylogeny and comparative genomics of the fungal order Sordariales.</title>
        <authorList>
            <consortium name="Lawrence Berkeley National Laboratory"/>
            <person name="Hensen N."/>
            <person name="Bonometti L."/>
            <person name="Westerberg I."/>
            <person name="Brannstrom I.O."/>
            <person name="Guillou S."/>
            <person name="Cros-Aarteil S."/>
            <person name="Calhoun S."/>
            <person name="Haridas S."/>
            <person name="Kuo A."/>
            <person name="Mondo S."/>
            <person name="Pangilinan J."/>
            <person name="Riley R."/>
            <person name="Labutti K."/>
            <person name="Andreopoulos B."/>
            <person name="Lipzen A."/>
            <person name="Chen C."/>
            <person name="Yanf M."/>
            <person name="Daum C."/>
            <person name="Ng V."/>
            <person name="Clum A."/>
            <person name="Steindorff A."/>
            <person name="Ohm R."/>
            <person name="Martin F."/>
            <person name="Silar P."/>
            <person name="Natvig D."/>
            <person name="Lalanne C."/>
            <person name="Gautier V."/>
            <person name="Ament-Velasquez S.L."/>
            <person name="Kruys A."/>
            <person name="Hutchinson M.I."/>
            <person name="Powell A.J."/>
            <person name="Barry K."/>
            <person name="Miller A.N."/>
            <person name="Grigoriev I.V."/>
            <person name="Debuchy R."/>
            <person name="Gladieux P."/>
            <person name="Thoren M.H."/>
            <person name="Johannesson H."/>
        </authorList>
    </citation>
    <scope>NUCLEOTIDE SEQUENCE</scope>
    <source>
        <strain evidence="1">SMH2532-1</strain>
    </source>
</reference>
<gene>
    <name evidence="1" type="ORF">B0T16DRAFT_396784</name>
</gene>
<sequence length="133" mass="15578">MGFKHGPSDPRDMRVMKHFAETMAPIEGELAEKLGLKDPHRDQEFLTIENHVKLHEHLWFNDHHDYVHKGCRVDNANLLNTHCFTSARLKELCQAKSTRNSEDLVFLVGWKDGEPDLKLKVRRRECKGKHKKQ</sequence>
<dbReference type="AlphaFoldDB" id="A0AA40D027"/>
<dbReference type="EMBL" id="JAULSV010000001">
    <property type="protein sequence ID" value="KAK0655369.1"/>
    <property type="molecule type" value="Genomic_DNA"/>
</dbReference>
<organism evidence="1 2">
    <name type="scientific">Cercophora newfieldiana</name>
    <dbReference type="NCBI Taxonomy" id="92897"/>
    <lineage>
        <taxon>Eukaryota</taxon>
        <taxon>Fungi</taxon>
        <taxon>Dikarya</taxon>
        <taxon>Ascomycota</taxon>
        <taxon>Pezizomycotina</taxon>
        <taxon>Sordariomycetes</taxon>
        <taxon>Sordariomycetidae</taxon>
        <taxon>Sordariales</taxon>
        <taxon>Lasiosphaeriaceae</taxon>
        <taxon>Cercophora</taxon>
    </lineage>
</organism>
<protein>
    <submittedName>
        <fullName evidence="1">Uncharacterized protein</fullName>
    </submittedName>
</protein>